<gene>
    <name evidence="6" type="ORF">FNX44_016425</name>
    <name evidence="4" type="ORF">H3146_14740</name>
    <name evidence="5" type="ORF">H3147_19545</name>
</gene>
<evidence type="ECO:0000313" key="5">
    <source>
        <dbReference type="EMBL" id="MBB1261001.1"/>
    </source>
</evidence>
<evidence type="ECO:0000313" key="8">
    <source>
        <dbReference type="Proteomes" id="UP000517765"/>
    </source>
</evidence>
<dbReference type="EMBL" id="JABJXA010000134">
    <property type="protein sequence ID" value="MBB1261001.1"/>
    <property type="molecule type" value="Genomic_DNA"/>
</dbReference>
<dbReference type="Proteomes" id="UP000320857">
    <property type="component" value="Unassembled WGS sequence"/>
</dbReference>
<feature type="transmembrane region" description="Helical" evidence="1">
    <location>
        <begin position="143"/>
        <end position="167"/>
    </location>
</feature>
<feature type="transmembrane region" description="Helical" evidence="1">
    <location>
        <begin position="98"/>
        <end position="122"/>
    </location>
</feature>
<name>A0A5P0YT22_9ACTN</name>
<reference evidence="6 7" key="1">
    <citation type="submission" date="2019-10" db="EMBL/GenBank/DDBJ databases">
        <title>Streptomyces sp. nov., a novel actinobacterium isolated from alkaline environment.</title>
        <authorList>
            <person name="Golinska P."/>
        </authorList>
    </citation>
    <scope>NUCLEOTIDE SEQUENCE [LARGE SCALE GENOMIC DNA]</scope>
    <source>
        <strain evidence="6 7">OF1</strain>
    </source>
</reference>
<dbReference type="EMBL" id="VJYK02000168">
    <property type="protein sequence ID" value="MQS03428.1"/>
    <property type="molecule type" value="Genomic_DNA"/>
</dbReference>
<comment type="caution">
    <text evidence="6">The sequence shown here is derived from an EMBL/GenBank/DDBJ whole genome shotgun (WGS) entry which is preliminary data.</text>
</comment>
<dbReference type="Proteomes" id="UP000517765">
    <property type="component" value="Unassembled WGS sequence"/>
</dbReference>
<proteinExistence type="predicted"/>
<dbReference type="PANTHER" id="PTHR40763">
    <property type="entry name" value="MEMBRANE PROTEIN-RELATED"/>
    <property type="match status" value="1"/>
</dbReference>
<evidence type="ECO:0000313" key="9">
    <source>
        <dbReference type="Proteomes" id="UP000525686"/>
    </source>
</evidence>
<evidence type="ECO:0000313" key="4">
    <source>
        <dbReference type="EMBL" id="MBB1254608.1"/>
    </source>
</evidence>
<feature type="domain" description="DUF4190" evidence="3">
    <location>
        <begin position="98"/>
        <end position="158"/>
    </location>
</feature>
<dbReference type="Pfam" id="PF13828">
    <property type="entry name" value="DUF4190"/>
    <property type="match status" value="1"/>
</dbReference>
<evidence type="ECO:0000313" key="6">
    <source>
        <dbReference type="EMBL" id="MQS03428.1"/>
    </source>
</evidence>
<protein>
    <submittedName>
        <fullName evidence="4">DUF1707 and DUF4190 domain-containing protein</fullName>
    </submittedName>
    <submittedName>
        <fullName evidence="6">DUF1707 domain-containing protein</fullName>
    </submittedName>
</protein>
<evidence type="ECO:0000259" key="3">
    <source>
        <dbReference type="Pfam" id="PF13828"/>
    </source>
</evidence>
<keyword evidence="1" id="KW-1133">Transmembrane helix</keyword>
<evidence type="ECO:0000259" key="2">
    <source>
        <dbReference type="Pfam" id="PF08044"/>
    </source>
</evidence>
<organism evidence="6 7">
    <name type="scientific">Streptomyces alkaliterrae</name>
    <dbReference type="NCBI Taxonomy" id="2213162"/>
    <lineage>
        <taxon>Bacteria</taxon>
        <taxon>Bacillati</taxon>
        <taxon>Actinomycetota</taxon>
        <taxon>Actinomycetes</taxon>
        <taxon>Kitasatosporales</taxon>
        <taxon>Streptomycetaceae</taxon>
        <taxon>Streptomyces</taxon>
    </lineage>
</organism>
<feature type="domain" description="DUF1707" evidence="2">
    <location>
        <begin position="1"/>
        <end position="53"/>
    </location>
</feature>
<evidence type="ECO:0000256" key="1">
    <source>
        <dbReference type="SAM" id="Phobius"/>
    </source>
</evidence>
<sequence length="168" mass="17589">MRASDADRERAADVLKAGYAEGRLSKDEYDQRLQRVHSAATYAEIQPLIVDLPQGPVPMSGPQPAPVLPVTFQGHPRPLAPVTPYWAAPPPVSNNGSAVGALICGVLAPMTWGVTAVPAVILGHKAKSEIKRTGERGEGYATAGLVIGYLAIAFWGLLIVFGLGLAAA</sequence>
<reference evidence="4" key="3">
    <citation type="journal article" name="Syst. Appl. Microbiol.">
        <title>Streptomyces alkaliterrae sp. nov., isolated from an alkaline soil, and emended descriptions of Streptomyces alkaliphilus, Streptomyces calidiresistens and Streptomyces durbertensis.</title>
        <authorList>
            <person name="Swiecimska M."/>
            <person name="Golinska P."/>
            <person name="Nouioui I."/>
            <person name="Wypij M."/>
            <person name="Rai M."/>
            <person name="Sangal V."/>
            <person name="Goodfellow M."/>
        </authorList>
    </citation>
    <scope>NUCLEOTIDE SEQUENCE</scope>
    <source>
        <strain evidence="4">OF3</strain>
        <strain evidence="5">OF8</strain>
    </source>
</reference>
<keyword evidence="1" id="KW-0472">Membrane</keyword>
<keyword evidence="1" id="KW-0812">Transmembrane</keyword>
<dbReference type="Pfam" id="PF08044">
    <property type="entry name" value="DUF1707"/>
    <property type="match status" value="1"/>
</dbReference>
<dbReference type="PANTHER" id="PTHR40763:SF4">
    <property type="entry name" value="DUF1707 DOMAIN-CONTAINING PROTEIN"/>
    <property type="match status" value="1"/>
</dbReference>
<keyword evidence="7" id="KW-1185">Reference proteome</keyword>
<accession>A0A5P0YT22</accession>
<dbReference type="Proteomes" id="UP000525686">
    <property type="component" value="Unassembled WGS sequence"/>
</dbReference>
<evidence type="ECO:0000313" key="7">
    <source>
        <dbReference type="Proteomes" id="UP000320857"/>
    </source>
</evidence>
<dbReference type="AlphaFoldDB" id="A0A5P0YT22"/>
<dbReference type="EMBL" id="JABJWZ010000124">
    <property type="protein sequence ID" value="MBB1254608.1"/>
    <property type="molecule type" value="Genomic_DNA"/>
</dbReference>
<dbReference type="InterPro" id="IPR012551">
    <property type="entry name" value="DUF1707_SHOCT-like"/>
</dbReference>
<reference evidence="8 9" key="2">
    <citation type="submission" date="2020-05" db="EMBL/GenBank/DDBJ databases">
        <title>Classification of alakaliphilic streptomycetes isolated from an alkaline soil next to Lonar Crater, India and a proposal for the recognition of Streptomyces alkaliterrae sp. nov.</title>
        <authorList>
            <person name="Golinska P."/>
        </authorList>
    </citation>
    <scope>NUCLEOTIDE SEQUENCE [LARGE SCALE GENOMIC DNA]</scope>
    <source>
        <strain evidence="9">OF3</strain>
        <strain evidence="8">OF8</strain>
    </source>
</reference>
<dbReference type="InterPro" id="IPR025241">
    <property type="entry name" value="DUF4190"/>
</dbReference>
<dbReference type="OrthoDB" id="4374883at2"/>